<feature type="transmembrane region" description="Helical" evidence="6">
    <location>
        <begin position="94"/>
        <end position="114"/>
    </location>
</feature>
<sequence length="448" mass="46439">MKTLLALAASVFSYALMQTTVVPAVGLLQRELDTTPGWASWIISGFLLSSAVLTPLFGRMGDLYGKRRVLLAVLITYFAGMAGAVAAQDIGQLIAARIVQGVALAAVPLSMAILRETMPRERMAFAFGLISGIVGVGAGVGLVVGGLLADHLSWRWLFGLGALLTLVSLVLVVRFVPESTHTAKGRLDLPGAVLLGAGLVSLLLALTQRQAWLGMAAVLFFVVLVLVERRKDDALIDLAELTDRPMLATHALAFLFGASSYFLYLGLPAYAQLEPGTSGVGFGATVTVSGLLMLPGTLILLPAGTAVGKLAERFGPRWPAVLGFAIAALGSVLLSLAHASVWEHLVFYTVVGAGSGLVMATLPKLIGDLVPLTRTGVANGLNNLARTVGGVVGSGLAAAVLSGGYTDAAFTTLFWLAAGTGVLGLAVAPFAVRHAGGREHERVQQARA</sequence>
<gene>
    <name evidence="8" type="ORF">Ssi02_43570</name>
</gene>
<dbReference type="CDD" id="cd17504">
    <property type="entry name" value="MFS_MMR_MDR_like"/>
    <property type="match status" value="1"/>
</dbReference>
<feature type="transmembrane region" description="Helical" evidence="6">
    <location>
        <begin position="154"/>
        <end position="175"/>
    </location>
</feature>
<feature type="transmembrane region" description="Helical" evidence="6">
    <location>
        <begin position="187"/>
        <end position="205"/>
    </location>
</feature>
<name>A0A919V8E4_9ACTN</name>
<evidence type="ECO:0000256" key="3">
    <source>
        <dbReference type="ARBA" id="ARBA00022692"/>
    </source>
</evidence>
<protein>
    <submittedName>
        <fullName evidence="8">MFS transporter</fullName>
    </submittedName>
</protein>
<dbReference type="PROSITE" id="PS50850">
    <property type="entry name" value="MFS"/>
    <property type="match status" value="1"/>
</dbReference>
<dbReference type="InterPro" id="IPR005828">
    <property type="entry name" value="MFS_sugar_transport-like"/>
</dbReference>
<keyword evidence="9" id="KW-1185">Reference proteome</keyword>
<dbReference type="RefSeq" id="WP_204028077.1">
    <property type="nucleotide sequence ID" value="NZ_BOOW01000028.1"/>
</dbReference>
<keyword evidence="5 6" id="KW-0472">Membrane</keyword>
<evidence type="ECO:0000313" key="8">
    <source>
        <dbReference type="EMBL" id="GII94126.1"/>
    </source>
</evidence>
<feature type="transmembrane region" description="Helical" evidence="6">
    <location>
        <begin position="345"/>
        <end position="366"/>
    </location>
</feature>
<feature type="transmembrane region" description="Helical" evidence="6">
    <location>
        <begin position="321"/>
        <end position="339"/>
    </location>
</feature>
<feature type="transmembrane region" description="Helical" evidence="6">
    <location>
        <begin position="247"/>
        <end position="267"/>
    </location>
</feature>
<dbReference type="PRINTS" id="PR01036">
    <property type="entry name" value="TCRTETB"/>
</dbReference>
<feature type="transmembrane region" description="Helical" evidence="6">
    <location>
        <begin position="39"/>
        <end position="57"/>
    </location>
</feature>
<keyword evidence="4 6" id="KW-1133">Transmembrane helix</keyword>
<keyword evidence="3 6" id="KW-0812">Transmembrane</keyword>
<proteinExistence type="predicted"/>
<feature type="domain" description="Major facilitator superfamily (MFS) profile" evidence="7">
    <location>
        <begin position="3"/>
        <end position="436"/>
    </location>
</feature>
<dbReference type="Pfam" id="PF00083">
    <property type="entry name" value="Sugar_tr"/>
    <property type="match status" value="1"/>
</dbReference>
<dbReference type="GO" id="GO:0022857">
    <property type="term" value="F:transmembrane transporter activity"/>
    <property type="evidence" value="ECO:0007669"/>
    <property type="project" value="InterPro"/>
</dbReference>
<dbReference type="GO" id="GO:0005886">
    <property type="term" value="C:plasma membrane"/>
    <property type="evidence" value="ECO:0007669"/>
    <property type="project" value="UniProtKB-SubCell"/>
</dbReference>
<comment type="subcellular location">
    <subcellularLocation>
        <location evidence="1">Cell membrane</location>
        <topology evidence="1">Multi-pass membrane protein</topology>
    </subcellularLocation>
</comment>
<dbReference type="InterPro" id="IPR020846">
    <property type="entry name" value="MFS_dom"/>
</dbReference>
<dbReference type="EMBL" id="BOOW01000028">
    <property type="protein sequence ID" value="GII94126.1"/>
    <property type="molecule type" value="Genomic_DNA"/>
</dbReference>
<dbReference type="Gene3D" id="1.20.1250.20">
    <property type="entry name" value="MFS general substrate transporter like domains"/>
    <property type="match status" value="1"/>
</dbReference>
<dbReference type="Proteomes" id="UP000606172">
    <property type="component" value="Unassembled WGS sequence"/>
</dbReference>
<keyword evidence="2" id="KW-0813">Transport</keyword>
<evidence type="ECO:0000256" key="4">
    <source>
        <dbReference type="ARBA" id="ARBA00022989"/>
    </source>
</evidence>
<organism evidence="8 9">
    <name type="scientific">Sinosporangium siamense</name>
    <dbReference type="NCBI Taxonomy" id="1367973"/>
    <lineage>
        <taxon>Bacteria</taxon>
        <taxon>Bacillati</taxon>
        <taxon>Actinomycetota</taxon>
        <taxon>Actinomycetes</taxon>
        <taxon>Streptosporangiales</taxon>
        <taxon>Streptosporangiaceae</taxon>
        <taxon>Sinosporangium</taxon>
    </lineage>
</organism>
<feature type="transmembrane region" description="Helical" evidence="6">
    <location>
        <begin position="387"/>
        <end position="406"/>
    </location>
</feature>
<dbReference type="SUPFAM" id="SSF103473">
    <property type="entry name" value="MFS general substrate transporter"/>
    <property type="match status" value="1"/>
</dbReference>
<feature type="transmembrane region" description="Helical" evidence="6">
    <location>
        <begin position="279"/>
        <end position="301"/>
    </location>
</feature>
<reference evidence="8" key="1">
    <citation type="submission" date="2021-01" db="EMBL/GenBank/DDBJ databases">
        <title>Whole genome shotgun sequence of Sinosporangium siamense NBRC 109515.</title>
        <authorList>
            <person name="Komaki H."/>
            <person name="Tamura T."/>
        </authorList>
    </citation>
    <scope>NUCLEOTIDE SEQUENCE</scope>
    <source>
        <strain evidence="8">NBRC 109515</strain>
    </source>
</reference>
<dbReference type="Pfam" id="PF07690">
    <property type="entry name" value="MFS_1"/>
    <property type="match status" value="1"/>
</dbReference>
<evidence type="ECO:0000259" key="7">
    <source>
        <dbReference type="PROSITE" id="PS50850"/>
    </source>
</evidence>
<dbReference type="InterPro" id="IPR036259">
    <property type="entry name" value="MFS_trans_sf"/>
</dbReference>
<accession>A0A919V8E4</accession>
<feature type="transmembrane region" description="Helical" evidence="6">
    <location>
        <begin position="69"/>
        <end position="88"/>
    </location>
</feature>
<evidence type="ECO:0000256" key="2">
    <source>
        <dbReference type="ARBA" id="ARBA00022448"/>
    </source>
</evidence>
<dbReference type="AlphaFoldDB" id="A0A919V8E4"/>
<dbReference type="Gene3D" id="1.20.1720.10">
    <property type="entry name" value="Multidrug resistance protein D"/>
    <property type="match status" value="1"/>
</dbReference>
<dbReference type="PANTHER" id="PTHR42718">
    <property type="entry name" value="MAJOR FACILITATOR SUPERFAMILY MULTIDRUG TRANSPORTER MFSC"/>
    <property type="match status" value="1"/>
</dbReference>
<dbReference type="InterPro" id="IPR011701">
    <property type="entry name" value="MFS"/>
</dbReference>
<evidence type="ECO:0000313" key="9">
    <source>
        <dbReference type="Proteomes" id="UP000606172"/>
    </source>
</evidence>
<evidence type="ECO:0000256" key="1">
    <source>
        <dbReference type="ARBA" id="ARBA00004651"/>
    </source>
</evidence>
<comment type="caution">
    <text evidence="8">The sequence shown here is derived from an EMBL/GenBank/DDBJ whole genome shotgun (WGS) entry which is preliminary data.</text>
</comment>
<feature type="transmembrane region" description="Helical" evidence="6">
    <location>
        <begin position="126"/>
        <end position="148"/>
    </location>
</feature>
<dbReference type="PANTHER" id="PTHR42718:SF9">
    <property type="entry name" value="MAJOR FACILITATOR SUPERFAMILY MULTIDRUG TRANSPORTER MFSC"/>
    <property type="match status" value="1"/>
</dbReference>
<evidence type="ECO:0000256" key="5">
    <source>
        <dbReference type="ARBA" id="ARBA00023136"/>
    </source>
</evidence>
<evidence type="ECO:0000256" key="6">
    <source>
        <dbReference type="SAM" id="Phobius"/>
    </source>
</evidence>
<feature type="transmembrane region" description="Helical" evidence="6">
    <location>
        <begin position="211"/>
        <end position="227"/>
    </location>
</feature>
<feature type="transmembrane region" description="Helical" evidence="6">
    <location>
        <begin position="412"/>
        <end position="432"/>
    </location>
</feature>